<dbReference type="GO" id="GO:0051539">
    <property type="term" value="F:4 iron, 4 sulfur cluster binding"/>
    <property type="evidence" value="ECO:0007669"/>
    <property type="project" value="UniProtKB-KW"/>
</dbReference>
<dbReference type="OrthoDB" id="9777740at2"/>
<keyword evidence="4" id="KW-0408">Iron</keyword>
<dbReference type="EMBL" id="JXQV01000021">
    <property type="protein sequence ID" value="KIQ00333.1"/>
    <property type="molecule type" value="Genomic_DNA"/>
</dbReference>
<name>A0A0D0J483_AGRTU</name>
<dbReference type="InterPro" id="IPR039650">
    <property type="entry name" value="HdrA-like"/>
</dbReference>
<dbReference type="Pfam" id="PF12831">
    <property type="entry name" value="FAD_oxidored"/>
    <property type="match status" value="1"/>
</dbReference>
<sequence length="421" mass="43865">MCNTRGGRYDVVVVGGGAAGMSAAVAAARLGAKVALIERYGFLGGAAAHSLVLAYCGFFVKGSNPVFAVGGIGSELLDSLKKIGQNVAPIKSSSGNWIVMLDPEAVKFAFDLMTDVSGLDVLLHSRVTALARQSNGIAAITVTDHAGSYDINAEAFVDASGEATIASLAGLEMTTDSLSGDHVQPASMPVRIGGVAAGVPFDRVRMAQLIAQHNASSVSPIHRLDGGVMLRLPISNDYWWMTIDLETDGLSGASLGAAERQARLEAWRNLQLLRQMPGFENAFIAATGPQIGIRETRRPRSRQDMTGRALETGERREDGIGRAAWPIEVHEAPGRARFIDLGGEGFADIPMGAIEVSGADNLFLAGRVVGADTAAYGSLRVMGTAFVTGQAAGIAAALRASSASVSACNVRKNLSSQNAII</sequence>
<keyword evidence="5" id="KW-0411">Iron-sulfur</keyword>
<keyword evidence="2" id="KW-0479">Metal-binding</keyword>
<evidence type="ECO:0000256" key="3">
    <source>
        <dbReference type="ARBA" id="ARBA00023002"/>
    </source>
</evidence>
<dbReference type="InterPro" id="IPR008143">
    <property type="entry name" value="Ala_DH/PNT_CS2"/>
</dbReference>
<evidence type="ECO:0000313" key="6">
    <source>
        <dbReference type="EMBL" id="KIQ00333.1"/>
    </source>
</evidence>
<evidence type="ECO:0000256" key="2">
    <source>
        <dbReference type="ARBA" id="ARBA00022723"/>
    </source>
</evidence>
<dbReference type="PANTHER" id="PTHR43498:SF1">
    <property type="entry name" value="COB--COM HETERODISULFIDE REDUCTASE IRON-SULFUR SUBUNIT A"/>
    <property type="match status" value="1"/>
</dbReference>
<dbReference type="PROSITE" id="PS00837">
    <property type="entry name" value="ALADH_PNT_2"/>
    <property type="match status" value="1"/>
</dbReference>
<organism evidence="6 7">
    <name type="scientific">Agrobacterium tumefaciens</name>
    <dbReference type="NCBI Taxonomy" id="358"/>
    <lineage>
        <taxon>Bacteria</taxon>
        <taxon>Pseudomonadati</taxon>
        <taxon>Pseudomonadota</taxon>
        <taxon>Alphaproteobacteria</taxon>
        <taxon>Hyphomicrobiales</taxon>
        <taxon>Rhizobiaceae</taxon>
        <taxon>Rhizobium/Agrobacterium group</taxon>
        <taxon>Agrobacterium</taxon>
        <taxon>Agrobacterium tumefaciens complex</taxon>
    </lineage>
</organism>
<dbReference type="PRINTS" id="PR00469">
    <property type="entry name" value="PNDRDTASEII"/>
</dbReference>
<dbReference type="Gene3D" id="3.50.50.60">
    <property type="entry name" value="FAD/NAD(P)-binding domain"/>
    <property type="match status" value="1"/>
</dbReference>
<accession>A0A0D0J483</accession>
<dbReference type="GO" id="GO:0016491">
    <property type="term" value="F:oxidoreductase activity"/>
    <property type="evidence" value="ECO:0007669"/>
    <property type="project" value="UniProtKB-KW"/>
</dbReference>
<protein>
    <recommendedName>
        <fullName evidence="8">FAD-dependent oxidoreductase</fullName>
    </recommendedName>
</protein>
<evidence type="ECO:0000256" key="5">
    <source>
        <dbReference type="ARBA" id="ARBA00023014"/>
    </source>
</evidence>
<evidence type="ECO:0000313" key="7">
    <source>
        <dbReference type="Proteomes" id="UP000035017"/>
    </source>
</evidence>
<gene>
    <name evidence="6" type="ORF">RU07_17375</name>
</gene>
<keyword evidence="3" id="KW-0560">Oxidoreductase</keyword>
<dbReference type="Proteomes" id="UP000035017">
    <property type="component" value="Unassembled WGS sequence"/>
</dbReference>
<comment type="caution">
    <text evidence="6">The sequence shown here is derived from an EMBL/GenBank/DDBJ whole genome shotgun (WGS) entry which is preliminary data.</text>
</comment>
<dbReference type="GO" id="GO:0046872">
    <property type="term" value="F:metal ion binding"/>
    <property type="evidence" value="ECO:0007669"/>
    <property type="project" value="UniProtKB-KW"/>
</dbReference>
<dbReference type="AlphaFoldDB" id="A0A0D0J483"/>
<reference evidence="6 7" key="1">
    <citation type="submission" date="2014-12" db="EMBL/GenBank/DDBJ databases">
        <title>16Stimator: statistical estimation of ribosomal gene copy numbers from draft genome assemblies.</title>
        <authorList>
            <person name="Perisin M.A."/>
            <person name="Vetter M."/>
            <person name="Gilbert J.A."/>
            <person name="Bergelson J."/>
        </authorList>
    </citation>
    <scope>NUCLEOTIDE SEQUENCE [LARGE SCALE GENOMIC DNA]</scope>
    <source>
        <strain evidence="6 7">MEJ076</strain>
    </source>
</reference>
<dbReference type="InterPro" id="IPR036188">
    <property type="entry name" value="FAD/NAD-bd_sf"/>
</dbReference>
<proteinExistence type="predicted"/>
<keyword evidence="1" id="KW-0004">4Fe-4S</keyword>
<evidence type="ECO:0000256" key="1">
    <source>
        <dbReference type="ARBA" id="ARBA00022485"/>
    </source>
</evidence>
<evidence type="ECO:0008006" key="8">
    <source>
        <dbReference type="Google" id="ProtNLM"/>
    </source>
</evidence>
<evidence type="ECO:0000256" key="4">
    <source>
        <dbReference type="ARBA" id="ARBA00023004"/>
    </source>
</evidence>
<dbReference type="SUPFAM" id="SSF51905">
    <property type="entry name" value="FAD/NAD(P)-binding domain"/>
    <property type="match status" value="1"/>
</dbReference>
<dbReference type="PANTHER" id="PTHR43498">
    <property type="entry name" value="FERREDOXIN:COB-COM HETERODISULFIDE REDUCTASE SUBUNIT A"/>
    <property type="match status" value="1"/>
</dbReference>